<dbReference type="Gene3D" id="1.20.1250.20">
    <property type="entry name" value="MFS general substrate transporter like domains"/>
    <property type="match status" value="2"/>
</dbReference>
<proteinExistence type="predicted"/>
<feature type="transmembrane region" description="Helical" evidence="2">
    <location>
        <begin position="369"/>
        <end position="388"/>
    </location>
</feature>
<feature type="transmembrane region" description="Helical" evidence="2">
    <location>
        <begin position="302"/>
        <end position="325"/>
    </location>
</feature>
<dbReference type="Pfam" id="PF07690">
    <property type="entry name" value="MFS_1"/>
    <property type="match status" value="1"/>
</dbReference>
<comment type="caution">
    <text evidence="4">The sequence shown here is derived from an EMBL/GenBank/DDBJ whole genome shotgun (WGS) entry which is preliminary data.</text>
</comment>
<protein>
    <submittedName>
        <fullName evidence="4">Monocarboxylate transporter 14</fullName>
    </submittedName>
</protein>
<dbReference type="PANTHER" id="PTHR11360:SF284">
    <property type="entry name" value="EG:103B4.3 PROTEIN-RELATED"/>
    <property type="match status" value="1"/>
</dbReference>
<dbReference type="OrthoDB" id="2213137at2759"/>
<dbReference type="GO" id="GO:0008028">
    <property type="term" value="F:monocarboxylic acid transmembrane transporter activity"/>
    <property type="evidence" value="ECO:0007669"/>
    <property type="project" value="TreeGrafter"/>
</dbReference>
<feature type="transmembrane region" description="Helical" evidence="2">
    <location>
        <begin position="394"/>
        <end position="417"/>
    </location>
</feature>
<feature type="transmembrane region" description="Helical" evidence="2">
    <location>
        <begin position="172"/>
        <end position="195"/>
    </location>
</feature>
<evidence type="ECO:0000256" key="1">
    <source>
        <dbReference type="ARBA" id="ARBA00004141"/>
    </source>
</evidence>
<comment type="subcellular location">
    <subcellularLocation>
        <location evidence="1">Membrane</location>
        <topology evidence="1">Multi-pass membrane protein</topology>
    </subcellularLocation>
</comment>
<keyword evidence="2" id="KW-0472">Membrane</keyword>
<evidence type="ECO:0000313" key="4">
    <source>
        <dbReference type="EMBL" id="OQV25977.1"/>
    </source>
</evidence>
<dbReference type="CDD" id="cd17352">
    <property type="entry name" value="MFS_MCT_SLC16"/>
    <property type="match status" value="1"/>
</dbReference>
<dbReference type="InterPro" id="IPR050327">
    <property type="entry name" value="Proton-linked_MCT"/>
</dbReference>
<reference evidence="5" key="1">
    <citation type="submission" date="2017-01" db="EMBL/GenBank/DDBJ databases">
        <title>Comparative genomics of anhydrobiosis in the tardigrade Hypsibius dujardini.</title>
        <authorList>
            <person name="Yoshida Y."/>
            <person name="Koutsovoulos G."/>
            <person name="Laetsch D."/>
            <person name="Stevens L."/>
            <person name="Kumar S."/>
            <person name="Horikawa D."/>
            <person name="Ishino K."/>
            <person name="Komine S."/>
            <person name="Tomita M."/>
            <person name="Blaxter M."/>
            <person name="Arakawa K."/>
        </authorList>
    </citation>
    <scope>NUCLEOTIDE SEQUENCE [LARGE SCALE GENOMIC DNA]</scope>
    <source>
        <strain evidence="5">Z151</strain>
    </source>
</reference>
<keyword evidence="5" id="KW-1185">Reference proteome</keyword>
<feature type="transmembrane region" description="Helical" evidence="2">
    <location>
        <begin position="460"/>
        <end position="480"/>
    </location>
</feature>
<sequence length="506" mass="54869">MGLNEKRIPEPVNSAFESHLLETTAVQETISISVGRKDNEKAGTQLEMSNYRAPLSNASLPVCDLGGFLLRLAETQTPNYGWVIILAAFFCSFIVDGVAGAFGMYRVELKELYPNEPHYLISFIGSLIYGVYLLMGPISCGLAETFGYRSTIMLGAVIASVGFFSSCYVTHLLWLYLTFGIIGGIGFGLIYSPSIMCVCSHFKERNALAVSITVCGSSVGGMLSPLIVPLLIEEYGWRSSMLFLSAASFQCCVAGALMRRPPPSAEAIQESVKNDERSFWLPPKIREALGDMMSVKVYTSRIFLLYNIASFICSIAFLTPLFFLPSFAISMFGVEKFVSGWTVTSMSAAGIFGRVFFGWLADGSHLEPLRIHNISIFISGVVLALVPLCPTFEILLFAAVLYGFFVAPYIGLMSSILTSRLGLEQLPNAFGQTQLIAGIASLLGPPLTDKLGEDTEAISFYVAGGGWILATLIASLIFLLPPQKSSTGRVPERILPTAQLNPVVAV</sequence>
<feature type="transmembrane region" description="Helical" evidence="2">
    <location>
        <begin position="117"/>
        <end position="134"/>
    </location>
</feature>
<dbReference type="EMBL" id="MTYJ01000001">
    <property type="protein sequence ID" value="OQV25977.1"/>
    <property type="molecule type" value="Genomic_DNA"/>
</dbReference>
<dbReference type="Proteomes" id="UP000192578">
    <property type="component" value="Unassembled WGS sequence"/>
</dbReference>
<dbReference type="InterPro" id="IPR036259">
    <property type="entry name" value="MFS_trans_sf"/>
</dbReference>
<accession>A0A1W0XET7</accession>
<feature type="transmembrane region" description="Helical" evidence="2">
    <location>
        <begin position="337"/>
        <end position="357"/>
    </location>
</feature>
<name>A0A1W0XET7_HYPEX</name>
<dbReference type="InterPro" id="IPR011701">
    <property type="entry name" value="MFS"/>
</dbReference>
<feature type="domain" description="Major facilitator superfamily (MFS) profile" evidence="3">
    <location>
        <begin position="59"/>
        <end position="482"/>
    </location>
</feature>
<feature type="transmembrane region" description="Helical" evidence="2">
    <location>
        <begin position="207"/>
        <end position="228"/>
    </location>
</feature>
<feature type="transmembrane region" description="Helical" evidence="2">
    <location>
        <begin position="146"/>
        <end position="166"/>
    </location>
</feature>
<feature type="transmembrane region" description="Helical" evidence="2">
    <location>
        <begin position="80"/>
        <end position="105"/>
    </location>
</feature>
<keyword evidence="2" id="KW-0812">Transmembrane</keyword>
<dbReference type="InterPro" id="IPR020846">
    <property type="entry name" value="MFS_dom"/>
</dbReference>
<organism evidence="4 5">
    <name type="scientific">Hypsibius exemplaris</name>
    <name type="common">Freshwater tardigrade</name>
    <dbReference type="NCBI Taxonomy" id="2072580"/>
    <lineage>
        <taxon>Eukaryota</taxon>
        <taxon>Metazoa</taxon>
        <taxon>Ecdysozoa</taxon>
        <taxon>Tardigrada</taxon>
        <taxon>Eutardigrada</taxon>
        <taxon>Parachela</taxon>
        <taxon>Hypsibioidea</taxon>
        <taxon>Hypsibiidae</taxon>
        <taxon>Hypsibius</taxon>
    </lineage>
</organism>
<keyword evidence="2" id="KW-1133">Transmembrane helix</keyword>
<evidence type="ECO:0000259" key="3">
    <source>
        <dbReference type="PROSITE" id="PS50850"/>
    </source>
</evidence>
<evidence type="ECO:0000313" key="5">
    <source>
        <dbReference type="Proteomes" id="UP000192578"/>
    </source>
</evidence>
<dbReference type="SUPFAM" id="SSF103473">
    <property type="entry name" value="MFS general substrate transporter"/>
    <property type="match status" value="1"/>
</dbReference>
<dbReference type="PROSITE" id="PS50850">
    <property type="entry name" value="MFS"/>
    <property type="match status" value="1"/>
</dbReference>
<evidence type="ECO:0000256" key="2">
    <source>
        <dbReference type="SAM" id="Phobius"/>
    </source>
</evidence>
<dbReference type="GO" id="GO:0016020">
    <property type="term" value="C:membrane"/>
    <property type="evidence" value="ECO:0007669"/>
    <property type="project" value="UniProtKB-SubCell"/>
</dbReference>
<gene>
    <name evidence="4" type="ORF">BV898_00113</name>
</gene>
<dbReference type="PANTHER" id="PTHR11360">
    <property type="entry name" value="MONOCARBOXYLATE TRANSPORTER"/>
    <property type="match status" value="1"/>
</dbReference>
<dbReference type="AlphaFoldDB" id="A0A1W0XET7"/>